<gene>
    <name evidence="1" type="ORF">H9810_10610</name>
</gene>
<name>A0A9D2JH87_9FIRM</name>
<comment type="caution">
    <text evidence="1">The sequence shown here is derived from an EMBL/GenBank/DDBJ whole genome shotgun (WGS) entry which is preliminary data.</text>
</comment>
<evidence type="ECO:0000313" key="1">
    <source>
        <dbReference type="EMBL" id="HIZ49162.1"/>
    </source>
</evidence>
<reference evidence="1" key="1">
    <citation type="journal article" date="2021" name="PeerJ">
        <title>Extensive microbial diversity within the chicken gut microbiome revealed by metagenomics and culture.</title>
        <authorList>
            <person name="Gilroy R."/>
            <person name="Ravi A."/>
            <person name="Getino M."/>
            <person name="Pursley I."/>
            <person name="Horton D.L."/>
            <person name="Alikhan N.F."/>
            <person name="Baker D."/>
            <person name="Gharbi K."/>
            <person name="Hall N."/>
            <person name="Watson M."/>
            <person name="Adriaenssens E.M."/>
            <person name="Foster-Nyarko E."/>
            <person name="Jarju S."/>
            <person name="Secka A."/>
            <person name="Antonio M."/>
            <person name="Oren A."/>
            <person name="Chaudhuri R.R."/>
            <person name="La Ragione R."/>
            <person name="Hildebrand F."/>
            <person name="Pallen M.J."/>
        </authorList>
    </citation>
    <scope>NUCLEOTIDE SEQUENCE</scope>
    <source>
        <strain evidence="1">3436</strain>
    </source>
</reference>
<evidence type="ECO:0000313" key="2">
    <source>
        <dbReference type="Proteomes" id="UP000824031"/>
    </source>
</evidence>
<proteinExistence type="predicted"/>
<organism evidence="1 2">
    <name type="scientific">Candidatus Gemmiger excrementavium</name>
    <dbReference type="NCBI Taxonomy" id="2838608"/>
    <lineage>
        <taxon>Bacteria</taxon>
        <taxon>Bacillati</taxon>
        <taxon>Bacillota</taxon>
        <taxon>Clostridia</taxon>
        <taxon>Eubacteriales</taxon>
        <taxon>Gemmiger</taxon>
    </lineage>
</organism>
<accession>A0A9D2JH87</accession>
<dbReference type="AlphaFoldDB" id="A0A9D2JH87"/>
<dbReference type="Proteomes" id="UP000824031">
    <property type="component" value="Unassembled WGS sequence"/>
</dbReference>
<dbReference type="EMBL" id="DXBO01000152">
    <property type="protein sequence ID" value="HIZ49162.1"/>
    <property type="molecule type" value="Genomic_DNA"/>
</dbReference>
<reference evidence="1" key="2">
    <citation type="submission" date="2021-04" db="EMBL/GenBank/DDBJ databases">
        <authorList>
            <person name="Gilroy R."/>
        </authorList>
    </citation>
    <scope>NUCLEOTIDE SEQUENCE</scope>
    <source>
        <strain evidence="1">3436</strain>
    </source>
</reference>
<sequence>MIRNILVLPDGTELAAGTPGTSALRSLRWNCAVNAGTDLNPGSACADSIEAELWVEPGTAPGIAAGDRVELWRQPQGGERVKAGVFVAQQPVRSRRNLYRLTAYDPLSLTEKEISPWLRDHQGDFPLTLTALARAVAGVCGVTLANDPPRNGDYAVRPFYADGLTGRQLLQWAAQAAGCYLHCDADGALVFGWYTDRRGQYALCPGAEADPAPGTPLPYRQDGLTYADYETAPIHKVQIRQSGSDVGVLYPPDATGTNALVIEGNLLLTAPDADTLRPVAQALYEAAQSWPAYTPCTVSAFAECEARPGDLLYAVTPQGRLLTTCVMSAVYEAGQTRLESTGNPRRDSVAAVNAARLNLSGKLLEMQADIGQLSIRASDLSGEFSELQQSVDSLSLTVSQAAEENLFDGAVWYADSRSPAGSYTLNGTSAAVRASTDRAGVVLDMPAENLAGLRGGSYTVSLEYRVTQAVSSPGHDSFIMFWVHYPSGNVSFQLKTLYRNSTGVGTPVQDWQTLTLNLAVKDEYPTRVYLFPYLYMGTGEVEVRAPAFRPRYNKQSQLSLTRDGVVLSTALLDLSDYAAQQDYTQLKMDQQELELSVVKDGEVRSAFAADTSSVTISSGRVTFAANTLVVNSDNFRLTETGSVSITGMFFSLGDQDQVAIHDGALFFSRKISDGSWKESAQLYSSGENAACGNFVLFGPGADGKQKSGVAAYTNYSGGAFAVYNAAGMPQFMVVINGDGNAEIWFNGKKIM</sequence>
<protein>
    <submittedName>
        <fullName evidence="1">Uncharacterized protein</fullName>
    </submittedName>
</protein>